<gene>
    <name evidence="2" type="ORF">MAMP_01034</name>
</gene>
<protein>
    <submittedName>
        <fullName evidence="2">Uncharacterized protein</fullName>
    </submittedName>
</protein>
<feature type="signal peptide" evidence="1">
    <location>
        <begin position="1"/>
        <end position="29"/>
    </location>
</feature>
<evidence type="ECO:0000313" key="3">
    <source>
        <dbReference type="Proteomes" id="UP000003544"/>
    </source>
</evidence>
<evidence type="ECO:0000256" key="1">
    <source>
        <dbReference type="SAM" id="SignalP"/>
    </source>
</evidence>
<keyword evidence="1" id="KW-0732">Signal</keyword>
<evidence type="ECO:0000313" key="2">
    <source>
        <dbReference type="EMBL" id="EGL54433.1"/>
    </source>
</evidence>
<comment type="caution">
    <text evidence="2">The sequence shown here is derived from an EMBL/GenBank/DDBJ whole genome shotgun (WGS) entry which is preliminary data.</text>
</comment>
<dbReference type="Proteomes" id="UP000003544">
    <property type="component" value="Unassembled WGS sequence"/>
</dbReference>
<dbReference type="STRING" id="1026882.MAMP_01034"/>
<dbReference type="EMBL" id="AFIG01000001">
    <property type="protein sequence ID" value="EGL54433.1"/>
    <property type="molecule type" value="Genomic_DNA"/>
</dbReference>
<proteinExistence type="predicted"/>
<dbReference type="AlphaFoldDB" id="F5SZK6"/>
<keyword evidence="3" id="KW-1185">Reference proteome</keyword>
<feature type="chain" id="PRO_5003328348" evidence="1">
    <location>
        <begin position="30"/>
        <end position="155"/>
    </location>
</feature>
<accession>F5SZK6</accession>
<sequence length="155" mass="16738">MINLNNKALFLTVPFFLASLLMFVSKANADTDVRAVTKPSVNRFTPLNSNHSSSLSLSPSGCVRTTETVTLSGMVDSPEKKWLLKSGDDWLPIKTKVVNKKQILLTLPATQLSAGQSYPLFAVEGKHQIDSGLSITICPAFSQLPLLPAPAPKTD</sequence>
<reference evidence="2 3" key="1">
    <citation type="journal article" date="2011" name="J. Bacteriol.">
        <title>Draft genome sequence of Methylophaga aminisulfidivorans MP T.</title>
        <authorList>
            <person name="Han G.H."/>
            <person name="Kim W."/>
            <person name="Chun J."/>
            <person name="Kim S.W."/>
        </authorList>
    </citation>
    <scope>NUCLEOTIDE SEQUENCE [LARGE SCALE GENOMIC DNA]</scope>
    <source>
        <strain evidence="3">MP(T)</strain>
    </source>
</reference>
<name>F5SZK6_9GAMM</name>
<organism evidence="2 3">
    <name type="scientific">Methylophaga aminisulfidivorans MP</name>
    <dbReference type="NCBI Taxonomy" id="1026882"/>
    <lineage>
        <taxon>Bacteria</taxon>
        <taxon>Pseudomonadati</taxon>
        <taxon>Pseudomonadota</taxon>
        <taxon>Gammaproteobacteria</taxon>
        <taxon>Thiotrichales</taxon>
        <taxon>Piscirickettsiaceae</taxon>
        <taxon>Methylophaga</taxon>
    </lineage>
</organism>